<keyword evidence="9" id="KW-1133">Transmembrane helix</keyword>
<evidence type="ECO:0000256" key="2">
    <source>
        <dbReference type="ARBA" id="ARBA00009717"/>
    </source>
</evidence>
<comment type="subcellular location">
    <subcellularLocation>
        <location evidence="1">Secreted</location>
        <location evidence="1">Cell wall</location>
    </subcellularLocation>
</comment>
<evidence type="ECO:0000256" key="9">
    <source>
        <dbReference type="SAM" id="Phobius"/>
    </source>
</evidence>
<sequence>MSTDTDGTPEGGRSGDDAPRSEPGRASGSPSRRRFLAGSAVAGGVAAGALAGGAIGAAVASGRARDEESPLPERGEPGFDHVVVVMFENRSFDNILGRLYADGDLPAGESFEGLETGEHSNTSAAGDTVAAHVYEGATDTVMRQPDPDPGEEYPHVNTQLFGTIDPPSNAGKGVGEMTAPFNAPADDSAPTMEGFLEDYIQNLRAMKKGHEPTAEEYGTIMGGFSPEMLPVFSTLAREFAVFDHWFAAVPSQTFCNRSFFHASTSHGFVTNKHGGGYEKWLADDLADAPTVFNRLEEAGKSWRVYFDALQVVSYTGFLHAPVLEKYWTTNFATMEQFAADVANGELPDYAFIEPRLVFDHNDMHPPTGSFHEDELDGRPLYDSALSDVRAGELLLHQVYSAIRESASETGSNAINTLLLVTFDEHGGLYDHVPPPSATPPGDGREGEMGFGFDRLGCRVPAIAISAYTRAGTILHDEMHHGALIRTLSRLHGLEPLTERDASAPDLFGAVTLDAPRQIGDWPTTVPQYLPPNPEATPPHPANANRDKPLSPPALGLMGLLLARYGEPGEELPTTYEGAYNALLKHGTSLFGISATPTPTP</sequence>
<dbReference type="Gene3D" id="3.40.720.10">
    <property type="entry name" value="Alkaline Phosphatase, subunit A"/>
    <property type="match status" value="2"/>
</dbReference>
<evidence type="ECO:0000256" key="1">
    <source>
        <dbReference type="ARBA" id="ARBA00004191"/>
    </source>
</evidence>
<dbReference type="AlphaFoldDB" id="A0A1X7NHJ4"/>
<evidence type="ECO:0000313" key="10">
    <source>
        <dbReference type="EMBL" id="SMH37297.1"/>
    </source>
</evidence>
<dbReference type="GO" id="GO:0034480">
    <property type="term" value="F:phosphatidylcholine phospholipase C activity"/>
    <property type="evidence" value="ECO:0007669"/>
    <property type="project" value="UniProtKB-EC"/>
</dbReference>
<keyword evidence="11" id="KW-1185">Reference proteome</keyword>
<keyword evidence="5" id="KW-0378">Hydrolase</keyword>
<dbReference type="InterPro" id="IPR017850">
    <property type="entry name" value="Alkaline_phosphatase_core_sf"/>
</dbReference>
<dbReference type="PANTHER" id="PTHR31956">
    <property type="entry name" value="NON-SPECIFIC PHOSPHOLIPASE C4-RELATED"/>
    <property type="match status" value="1"/>
</dbReference>
<reference evidence="11" key="1">
    <citation type="submission" date="2017-04" db="EMBL/GenBank/DDBJ databases">
        <authorList>
            <person name="Varghese N."/>
            <person name="Submissions S."/>
        </authorList>
    </citation>
    <scope>NUCLEOTIDE SEQUENCE [LARGE SCALE GENOMIC DNA]</scope>
    <source>
        <strain evidence="11">VKM Ac-2121</strain>
    </source>
</reference>
<dbReference type="Pfam" id="PF04185">
    <property type="entry name" value="Phosphoesterase"/>
    <property type="match status" value="1"/>
</dbReference>
<proteinExistence type="inferred from homology"/>
<feature type="region of interest" description="Disordered" evidence="8">
    <location>
        <begin position="527"/>
        <end position="549"/>
    </location>
</feature>
<dbReference type="PROSITE" id="PS51318">
    <property type="entry name" value="TAT"/>
    <property type="match status" value="1"/>
</dbReference>
<keyword evidence="9" id="KW-0472">Membrane</keyword>
<dbReference type="Proteomes" id="UP000193711">
    <property type="component" value="Unassembled WGS sequence"/>
</dbReference>
<evidence type="ECO:0000256" key="6">
    <source>
        <dbReference type="ARBA" id="ARBA00023026"/>
    </source>
</evidence>
<organism evidence="10 11">
    <name type="scientific">Rathayibacter oskolensis</name>
    <dbReference type="NCBI Taxonomy" id="1891671"/>
    <lineage>
        <taxon>Bacteria</taxon>
        <taxon>Bacillati</taxon>
        <taxon>Actinomycetota</taxon>
        <taxon>Actinomycetes</taxon>
        <taxon>Micrococcales</taxon>
        <taxon>Microbacteriaceae</taxon>
        <taxon>Rathayibacter</taxon>
    </lineage>
</organism>
<evidence type="ECO:0000313" key="11">
    <source>
        <dbReference type="Proteomes" id="UP000193711"/>
    </source>
</evidence>
<feature type="region of interest" description="Disordered" evidence="8">
    <location>
        <begin position="1"/>
        <end position="33"/>
    </location>
</feature>
<dbReference type="STRING" id="1891671.SAMN06295885_1325"/>
<evidence type="ECO:0000256" key="5">
    <source>
        <dbReference type="ARBA" id="ARBA00022801"/>
    </source>
</evidence>
<dbReference type="RefSeq" id="WP_085475722.1">
    <property type="nucleotide sequence ID" value="NZ_FXBM01000001.1"/>
</dbReference>
<protein>
    <recommendedName>
        <fullName evidence="3">phospholipase C</fullName>
        <ecNumber evidence="3">3.1.4.3</ecNumber>
    </recommendedName>
</protein>
<dbReference type="OrthoDB" id="4181857at2"/>
<dbReference type="InterPro" id="IPR007312">
    <property type="entry name" value="Phosphoesterase"/>
</dbReference>
<keyword evidence="4" id="KW-0134">Cell wall</keyword>
<feature type="compositionally biased region" description="Basic and acidic residues" evidence="8">
    <location>
        <begin position="13"/>
        <end position="23"/>
    </location>
</feature>
<keyword evidence="4" id="KW-0964">Secreted</keyword>
<keyword evidence="9" id="KW-0812">Transmembrane</keyword>
<dbReference type="EMBL" id="FXBM01000001">
    <property type="protein sequence ID" value="SMH37297.1"/>
    <property type="molecule type" value="Genomic_DNA"/>
</dbReference>
<dbReference type="EC" id="3.1.4.3" evidence="3"/>
<gene>
    <name evidence="10" type="ORF">SAMN06295885_1325</name>
</gene>
<dbReference type="InterPro" id="IPR006311">
    <property type="entry name" value="TAT_signal"/>
</dbReference>
<comment type="catalytic activity">
    <reaction evidence="7">
        <text>a 1,2-diacyl-sn-glycero-3-phosphocholine + H2O = phosphocholine + a 1,2-diacyl-sn-glycerol + H(+)</text>
        <dbReference type="Rhea" id="RHEA:10604"/>
        <dbReference type="ChEBI" id="CHEBI:15377"/>
        <dbReference type="ChEBI" id="CHEBI:15378"/>
        <dbReference type="ChEBI" id="CHEBI:17815"/>
        <dbReference type="ChEBI" id="CHEBI:57643"/>
        <dbReference type="ChEBI" id="CHEBI:295975"/>
        <dbReference type="EC" id="3.1.4.3"/>
    </reaction>
    <physiologicalReaction direction="left-to-right" evidence="7">
        <dbReference type="Rhea" id="RHEA:10605"/>
    </physiologicalReaction>
</comment>
<dbReference type="GO" id="GO:0009395">
    <property type="term" value="P:phospholipid catabolic process"/>
    <property type="evidence" value="ECO:0007669"/>
    <property type="project" value="TreeGrafter"/>
</dbReference>
<name>A0A1X7NHJ4_9MICO</name>
<evidence type="ECO:0000256" key="4">
    <source>
        <dbReference type="ARBA" id="ARBA00022512"/>
    </source>
</evidence>
<feature type="compositionally biased region" description="Low complexity" evidence="8">
    <location>
        <begin position="24"/>
        <end position="33"/>
    </location>
</feature>
<feature type="compositionally biased region" description="Pro residues" evidence="8">
    <location>
        <begin position="528"/>
        <end position="540"/>
    </location>
</feature>
<comment type="similarity">
    <text evidence="2">Belongs to the bacterial phospholipase C family.</text>
</comment>
<dbReference type="PANTHER" id="PTHR31956:SF1">
    <property type="entry name" value="NON-SPECIFIC PHOSPHOLIPASE C1"/>
    <property type="match status" value="1"/>
</dbReference>
<keyword evidence="6" id="KW-0843">Virulence</keyword>
<feature type="transmembrane region" description="Helical" evidence="9">
    <location>
        <begin position="35"/>
        <end position="60"/>
    </location>
</feature>
<evidence type="ECO:0000256" key="3">
    <source>
        <dbReference type="ARBA" id="ARBA00012018"/>
    </source>
</evidence>
<accession>A0A1X7NHJ4</accession>
<evidence type="ECO:0000256" key="8">
    <source>
        <dbReference type="SAM" id="MobiDB-lite"/>
    </source>
</evidence>
<evidence type="ECO:0000256" key="7">
    <source>
        <dbReference type="ARBA" id="ARBA00048421"/>
    </source>
</evidence>